<dbReference type="SUPFAM" id="SSF81383">
    <property type="entry name" value="F-box domain"/>
    <property type="match status" value="1"/>
</dbReference>
<dbReference type="Proteomes" id="UP000836788">
    <property type="component" value="Chromosome 11"/>
</dbReference>
<gene>
    <name evidence="2" type="ORF">PTTT1_LOCUS9261</name>
</gene>
<feature type="compositionally biased region" description="Low complexity" evidence="1">
    <location>
        <begin position="49"/>
        <end position="62"/>
    </location>
</feature>
<dbReference type="InterPro" id="IPR032675">
    <property type="entry name" value="LRR_dom_sf"/>
</dbReference>
<evidence type="ECO:0008006" key="3">
    <source>
        <dbReference type="Google" id="ProtNLM"/>
    </source>
</evidence>
<protein>
    <recommendedName>
        <fullName evidence="3">F-box domain-containing protein</fullName>
    </recommendedName>
</protein>
<proteinExistence type="predicted"/>
<organism evidence="2">
    <name type="scientific">Phaeodactylum tricornutum</name>
    <name type="common">Diatom</name>
    <dbReference type="NCBI Taxonomy" id="2850"/>
    <lineage>
        <taxon>Eukaryota</taxon>
        <taxon>Sar</taxon>
        <taxon>Stramenopiles</taxon>
        <taxon>Ochrophyta</taxon>
        <taxon>Bacillariophyta</taxon>
        <taxon>Bacillariophyceae</taxon>
        <taxon>Bacillariophycidae</taxon>
        <taxon>Naviculales</taxon>
        <taxon>Phaeodactylaceae</taxon>
        <taxon>Phaeodactylum</taxon>
    </lineage>
</organism>
<reference evidence="2" key="1">
    <citation type="submission" date="2022-02" db="EMBL/GenBank/DDBJ databases">
        <authorList>
            <person name="Giguere J D."/>
        </authorList>
    </citation>
    <scope>NUCLEOTIDE SEQUENCE</scope>
    <source>
        <strain evidence="2">CCAP 1055/1</strain>
    </source>
</reference>
<feature type="region of interest" description="Disordered" evidence="1">
    <location>
        <begin position="125"/>
        <end position="149"/>
    </location>
</feature>
<feature type="compositionally biased region" description="Polar residues" evidence="1">
    <location>
        <begin position="87"/>
        <end position="102"/>
    </location>
</feature>
<name>A0A8J9S1Q0_PHATR</name>
<accession>A0A8J9S1Q0</accession>
<dbReference type="SUPFAM" id="SSF52047">
    <property type="entry name" value="RNI-like"/>
    <property type="match status" value="1"/>
</dbReference>
<evidence type="ECO:0000313" key="2">
    <source>
        <dbReference type="EMBL" id="CAG9279181.1"/>
    </source>
</evidence>
<sequence length="600" mass="65768">MTVPTTFCELGTTSTTPVPSVPYLQLEKDRTIPPLSDSAYQSSNVKGLVVPQKPQPQSVVTQREVGFRSRLNPPIPQDDYDDDDHTASTLDTEATGQSNPLSTRRRGMKVLDNIAFVPFGSHSSVSQEPLETVPGTTSSDSSSSSYYTPKQILHTPLKSALRRRSEAPERTSITRLKPGANTQRRVRGLWNDRAKIITDPFAALRDETIQHVFSFLSLWEMGNIARTSRRFRHVGSTLPSSWTTVDATEFVQRVSSRQMSGDARFTTEALSRILTNHASSIESLTIRNIGDKLAPEFLYIPPNLKRLELSDFTTLTDTHWHVLLLTSSATSAPSSAGIYINTVRGSVKAPNLHANPVRITGNHRLERVKLSSCQHISEKALRSVVSTCPNLQELVLENCPGIQNLDYLSPAWKRQSAASVPRASRLQPSQSKQQPSPAMLNLFAPPPPRTSLHNVSDPSTPPQSRPSAALAALFAPPGTSPPHRKNSLVVSGNLTRVQLVNMTISSKTALLQSLQAVPGIVQLESLIIRYKLGEVASPQPESTEWTREDLLCLTGLLDPIHLQELDIPMETSMAPAGMLLPASDILAMAISRKDLGKFTS</sequence>
<feature type="compositionally biased region" description="Low complexity" evidence="1">
    <location>
        <begin position="427"/>
        <end position="437"/>
    </location>
</feature>
<evidence type="ECO:0000256" key="1">
    <source>
        <dbReference type="SAM" id="MobiDB-lite"/>
    </source>
</evidence>
<dbReference type="Gene3D" id="3.80.10.10">
    <property type="entry name" value="Ribonuclease Inhibitor"/>
    <property type="match status" value="2"/>
</dbReference>
<feature type="region of interest" description="Disordered" evidence="1">
    <location>
        <begin position="48"/>
        <end position="102"/>
    </location>
</feature>
<dbReference type="CDD" id="cd09917">
    <property type="entry name" value="F-box_SF"/>
    <property type="match status" value="1"/>
</dbReference>
<dbReference type="InterPro" id="IPR036047">
    <property type="entry name" value="F-box-like_dom_sf"/>
</dbReference>
<dbReference type="EMBL" id="OU594952">
    <property type="protein sequence ID" value="CAG9279181.1"/>
    <property type="molecule type" value="Genomic_DNA"/>
</dbReference>
<feature type="compositionally biased region" description="Polar residues" evidence="1">
    <location>
        <begin position="125"/>
        <end position="137"/>
    </location>
</feature>
<dbReference type="AlphaFoldDB" id="A0A8J9S1Q0"/>
<feature type="region of interest" description="Disordered" evidence="1">
    <location>
        <begin position="419"/>
        <end position="467"/>
    </location>
</feature>